<reference evidence="2" key="1">
    <citation type="submission" date="2016-10" db="EMBL/GenBank/DDBJ databases">
        <authorList>
            <person name="Varghese N."/>
            <person name="Submissions S."/>
        </authorList>
    </citation>
    <scope>NUCLEOTIDE SEQUENCE [LARGE SCALE GENOMIC DNA]</scope>
    <source>
        <strain evidence="2">CGMCC 1.10121</strain>
    </source>
</reference>
<accession>A0A1H8NEC4</accession>
<organism evidence="1 2">
    <name type="scientific">Halogranum amylolyticum</name>
    <dbReference type="NCBI Taxonomy" id="660520"/>
    <lineage>
        <taxon>Archaea</taxon>
        <taxon>Methanobacteriati</taxon>
        <taxon>Methanobacteriota</taxon>
        <taxon>Stenosarchaea group</taxon>
        <taxon>Halobacteria</taxon>
        <taxon>Halobacteriales</taxon>
        <taxon>Haloferacaceae</taxon>
    </lineage>
</organism>
<dbReference type="OrthoDB" id="346390at2157"/>
<dbReference type="InterPro" id="IPR036694">
    <property type="entry name" value="Dodecin-like_sf"/>
</dbReference>
<dbReference type="SUPFAM" id="SSF89807">
    <property type="entry name" value="Dodecin-like"/>
    <property type="match status" value="1"/>
</dbReference>
<dbReference type="InterPro" id="IPR025543">
    <property type="entry name" value="Dodecin-like"/>
</dbReference>
<proteinExistence type="predicted"/>
<dbReference type="InterPro" id="IPR009923">
    <property type="entry name" value="Dodecin"/>
</dbReference>
<dbReference type="Proteomes" id="UP000199126">
    <property type="component" value="Unassembled WGS sequence"/>
</dbReference>
<protein>
    <submittedName>
        <fullName evidence="1">Flavin-binding protein dodecin</fullName>
    </submittedName>
</protein>
<gene>
    <name evidence="1" type="ORF">SAMN04487948_101494</name>
</gene>
<evidence type="ECO:0000313" key="2">
    <source>
        <dbReference type="Proteomes" id="UP000199126"/>
    </source>
</evidence>
<dbReference type="RefSeq" id="WP_089820856.1">
    <property type="nucleotide sequence ID" value="NZ_FODV01000001.1"/>
</dbReference>
<dbReference type="EMBL" id="FODV01000001">
    <property type="protein sequence ID" value="SEO27937.1"/>
    <property type="molecule type" value="Genomic_DNA"/>
</dbReference>
<evidence type="ECO:0000313" key="1">
    <source>
        <dbReference type="EMBL" id="SEO27937.1"/>
    </source>
</evidence>
<dbReference type="Gene3D" id="3.30.1660.10">
    <property type="entry name" value="Flavin-binding protein dodecin"/>
    <property type="match status" value="1"/>
</dbReference>
<sequence>MAVSKHVTISATSTDSWEDAALKAVERTEASVEHIQAAEIVEQTLDFSVGAEPRFETKVSIEFHVEELNEGDD</sequence>
<name>A0A1H8NEC4_9EURY</name>
<keyword evidence="2" id="KW-1185">Reference proteome</keyword>
<dbReference type="AlphaFoldDB" id="A0A1H8NEC4"/>
<dbReference type="Pfam" id="PF07311">
    <property type="entry name" value="Dodecin"/>
    <property type="match status" value="1"/>
</dbReference>